<dbReference type="SMART" id="SM00911">
    <property type="entry name" value="HWE_HK"/>
    <property type="match status" value="1"/>
</dbReference>
<comment type="catalytic activity">
    <reaction evidence="1">
        <text>ATP + protein L-histidine = ADP + protein N-phospho-L-histidine.</text>
        <dbReference type="EC" id="2.7.13.3"/>
    </reaction>
</comment>
<evidence type="ECO:0000256" key="6">
    <source>
        <dbReference type="ARBA" id="ARBA00022777"/>
    </source>
</evidence>
<name>A0ABY2XDH3_9RHOB</name>
<reference evidence="9 10" key="1">
    <citation type="submission" date="2019-05" db="EMBL/GenBank/DDBJ databases">
        <title>Marivita sp. nov. isolated from sea sediment.</title>
        <authorList>
            <person name="Kim W."/>
        </authorList>
    </citation>
    <scope>NUCLEOTIDE SEQUENCE [LARGE SCALE GENOMIC DNA]</scope>
    <source>
        <strain evidence="9 10">CAU 1492</strain>
    </source>
</reference>
<feature type="domain" description="Signal transduction histidine kinase HWE region" evidence="8">
    <location>
        <begin position="195"/>
        <end position="276"/>
    </location>
</feature>
<keyword evidence="3" id="KW-0597">Phosphoprotein</keyword>
<protein>
    <recommendedName>
        <fullName evidence="2">histidine kinase</fullName>
        <ecNumber evidence="2">2.7.13.3</ecNumber>
    </recommendedName>
</protein>
<evidence type="ECO:0000256" key="1">
    <source>
        <dbReference type="ARBA" id="ARBA00000085"/>
    </source>
</evidence>
<keyword evidence="7" id="KW-0067">ATP-binding</keyword>
<dbReference type="EC" id="2.7.13.3" evidence="2"/>
<dbReference type="Gene3D" id="3.30.450.20">
    <property type="entry name" value="PAS domain"/>
    <property type="match status" value="1"/>
</dbReference>
<keyword evidence="10" id="KW-1185">Reference proteome</keyword>
<evidence type="ECO:0000256" key="2">
    <source>
        <dbReference type="ARBA" id="ARBA00012438"/>
    </source>
</evidence>
<keyword evidence="4" id="KW-0808">Transferase</keyword>
<evidence type="ECO:0000256" key="7">
    <source>
        <dbReference type="ARBA" id="ARBA00022840"/>
    </source>
</evidence>
<organism evidence="9 10">
    <name type="scientific">Arenibacterium halophilum</name>
    <dbReference type="NCBI Taxonomy" id="2583821"/>
    <lineage>
        <taxon>Bacteria</taxon>
        <taxon>Pseudomonadati</taxon>
        <taxon>Pseudomonadota</taxon>
        <taxon>Alphaproteobacteria</taxon>
        <taxon>Rhodobacterales</taxon>
        <taxon>Paracoccaceae</taxon>
        <taxon>Arenibacterium</taxon>
    </lineage>
</organism>
<evidence type="ECO:0000313" key="9">
    <source>
        <dbReference type="EMBL" id="TMV15085.1"/>
    </source>
</evidence>
<evidence type="ECO:0000259" key="8">
    <source>
        <dbReference type="SMART" id="SM00911"/>
    </source>
</evidence>
<keyword evidence="5" id="KW-0547">Nucleotide-binding</keyword>
<proteinExistence type="predicted"/>
<evidence type="ECO:0000256" key="3">
    <source>
        <dbReference type="ARBA" id="ARBA00022553"/>
    </source>
</evidence>
<accession>A0ABY2XDH3</accession>
<comment type="caution">
    <text evidence="9">The sequence shown here is derived from an EMBL/GenBank/DDBJ whole genome shotgun (WGS) entry which is preliminary data.</text>
</comment>
<evidence type="ECO:0000313" key="10">
    <source>
        <dbReference type="Proteomes" id="UP001191082"/>
    </source>
</evidence>
<evidence type="ECO:0000256" key="4">
    <source>
        <dbReference type="ARBA" id="ARBA00022679"/>
    </source>
</evidence>
<evidence type="ECO:0000256" key="5">
    <source>
        <dbReference type="ARBA" id="ARBA00022741"/>
    </source>
</evidence>
<dbReference type="PANTHER" id="PTHR41523">
    <property type="entry name" value="TWO-COMPONENT SYSTEM SENSOR PROTEIN"/>
    <property type="match status" value="1"/>
</dbReference>
<dbReference type="InterPro" id="IPR036890">
    <property type="entry name" value="HATPase_C_sf"/>
</dbReference>
<dbReference type="GO" id="GO:0016301">
    <property type="term" value="F:kinase activity"/>
    <property type="evidence" value="ECO:0007669"/>
    <property type="project" value="UniProtKB-KW"/>
</dbReference>
<dbReference type="Gene3D" id="3.30.565.10">
    <property type="entry name" value="Histidine kinase-like ATPase, C-terminal domain"/>
    <property type="match status" value="1"/>
</dbReference>
<dbReference type="InterPro" id="IPR011102">
    <property type="entry name" value="Sig_transdc_His_kinase_HWE"/>
</dbReference>
<keyword evidence="6 9" id="KW-0418">Kinase</keyword>
<dbReference type="PANTHER" id="PTHR41523:SF7">
    <property type="entry name" value="HISTIDINE KINASE"/>
    <property type="match status" value="1"/>
</dbReference>
<dbReference type="Pfam" id="PF07536">
    <property type="entry name" value="HWE_HK"/>
    <property type="match status" value="1"/>
</dbReference>
<dbReference type="EMBL" id="VCPC01000001">
    <property type="protein sequence ID" value="TMV15085.1"/>
    <property type="molecule type" value="Genomic_DNA"/>
</dbReference>
<gene>
    <name evidence="9" type="ORF">FGK64_03715</name>
</gene>
<dbReference type="Proteomes" id="UP001191082">
    <property type="component" value="Unassembled WGS sequence"/>
</dbReference>
<sequence length="377" mass="40804">MAIGSRPLAPWPMAIMPLSLLGLPALMDKTLKTSLFQIPGDAPRALSNMDWHANPLGPPDTWSTALRVAVQMMLASHFPKALVWGPEMITLHNDAFAPILGKKQCAQGRSFRDIWAEAWDDIGDIAARALGGEATFIENFPLTINRNGYDEYCHFTFCYSPVFDETGQVSGFIDTVIETTQTVHALTAMQALNDELAHRMRNTFAIVTAIARQSVLNASDTDSAWAALSARMGALAEAQKSLGTTSHRAADIRDVILSALKVHMADNSAVVLEGPSILLPERQSMAMALAINELATNALKHGALAQGGAIRIEWRHKGTEFDMEWSETVPHANGLGKRRGFGITLLDSIVPADFDGTGTLDHADGLLTYRLAGHLPG</sequence>